<dbReference type="Proteomes" id="UP000673691">
    <property type="component" value="Unassembled WGS sequence"/>
</dbReference>
<comment type="caution">
    <text evidence="1">The sequence shown here is derived from an EMBL/GenBank/DDBJ whole genome shotgun (WGS) entry which is preliminary data.</text>
</comment>
<keyword evidence="2" id="KW-1185">Reference proteome</keyword>
<protein>
    <submittedName>
        <fullName evidence="1">Uncharacterized protein</fullName>
    </submittedName>
</protein>
<name>A0A8H7ZS04_9FUNG</name>
<organism evidence="1 2">
    <name type="scientific">Olpidium bornovanus</name>
    <dbReference type="NCBI Taxonomy" id="278681"/>
    <lineage>
        <taxon>Eukaryota</taxon>
        <taxon>Fungi</taxon>
        <taxon>Fungi incertae sedis</taxon>
        <taxon>Olpidiomycota</taxon>
        <taxon>Olpidiomycotina</taxon>
        <taxon>Olpidiomycetes</taxon>
        <taxon>Olpidiales</taxon>
        <taxon>Olpidiaceae</taxon>
        <taxon>Olpidium</taxon>
    </lineage>
</organism>
<dbReference type="AlphaFoldDB" id="A0A8H7ZS04"/>
<evidence type="ECO:0000313" key="2">
    <source>
        <dbReference type="Proteomes" id="UP000673691"/>
    </source>
</evidence>
<gene>
    <name evidence="1" type="ORF">BJ554DRAFT_1469</name>
</gene>
<evidence type="ECO:0000313" key="1">
    <source>
        <dbReference type="EMBL" id="KAG5458324.1"/>
    </source>
</evidence>
<reference evidence="1 2" key="1">
    <citation type="journal article" name="Sci. Rep.">
        <title>Genome-scale phylogenetic analyses confirm Olpidium as the closest living zoosporic fungus to the non-flagellated, terrestrial fungi.</title>
        <authorList>
            <person name="Chang Y."/>
            <person name="Rochon D."/>
            <person name="Sekimoto S."/>
            <person name="Wang Y."/>
            <person name="Chovatia M."/>
            <person name="Sandor L."/>
            <person name="Salamov A."/>
            <person name="Grigoriev I.V."/>
            <person name="Stajich J.E."/>
            <person name="Spatafora J.W."/>
        </authorList>
    </citation>
    <scope>NUCLEOTIDE SEQUENCE [LARGE SCALE GENOMIC DNA]</scope>
    <source>
        <strain evidence="1">S191</strain>
    </source>
</reference>
<dbReference type="EMBL" id="JAEFCI010008653">
    <property type="protein sequence ID" value="KAG5458324.1"/>
    <property type="molecule type" value="Genomic_DNA"/>
</dbReference>
<accession>A0A8H7ZS04</accession>
<sequence>MTVATCSDHNEDAKLATRHDIEPADTTSAFLLLSGIRPAVRLPRTASASSVIKKSDAACQTSSPWVYGDVTRQRADRVDDDECHHLLSCVRLLEQKLAALQEVIRIQEHWLGNSQSSEACGNGPADGLLAR</sequence>
<proteinExistence type="predicted"/>